<gene>
    <name evidence="7" type="ORF">NKW54_12345</name>
</gene>
<keyword evidence="8" id="KW-1185">Reference proteome</keyword>
<evidence type="ECO:0000256" key="6">
    <source>
        <dbReference type="RuleBase" id="RU003567"/>
    </source>
</evidence>
<dbReference type="PANTHER" id="PTHR10381:SF70">
    <property type="entry name" value="ATP-DEPENDENT CLP PROTEASE PROTEOLYTIC SUBUNIT"/>
    <property type="match status" value="1"/>
</dbReference>
<dbReference type="InterPro" id="IPR029045">
    <property type="entry name" value="ClpP/crotonase-like_dom_sf"/>
</dbReference>
<keyword evidence="5" id="KW-0720">Serine protease</keyword>
<name>A0ABT1EW85_9PROT</name>
<comment type="caution">
    <text evidence="7">The sequence shown here is derived from an EMBL/GenBank/DDBJ whole genome shotgun (WGS) entry which is preliminary data.</text>
</comment>
<dbReference type="Proteomes" id="UP001523543">
    <property type="component" value="Unassembled WGS sequence"/>
</dbReference>
<dbReference type="NCBIfam" id="NF045542">
    <property type="entry name" value="Clp_rel_HeadMat"/>
    <property type="match status" value="1"/>
</dbReference>
<proteinExistence type="inferred from homology"/>
<organism evidence="7 8">
    <name type="scientific">Acetobacter cerevisiae</name>
    <dbReference type="NCBI Taxonomy" id="178900"/>
    <lineage>
        <taxon>Bacteria</taxon>
        <taxon>Pseudomonadati</taxon>
        <taxon>Pseudomonadota</taxon>
        <taxon>Alphaproteobacteria</taxon>
        <taxon>Acetobacterales</taxon>
        <taxon>Acetobacteraceae</taxon>
        <taxon>Acetobacter</taxon>
    </lineage>
</organism>
<dbReference type="GO" id="GO:0008233">
    <property type="term" value="F:peptidase activity"/>
    <property type="evidence" value="ECO:0007669"/>
    <property type="project" value="UniProtKB-KW"/>
</dbReference>
<accession>A0ABT1EW85</accession>
<comment type="similarity">
    <text evidence="1 6">Belongs to the peptidase S14 family.</text>
</comment>
<dbReference type="RefSeq" id="WP_253550800.1">
    <property type="nucleotide sequence ID" value="NZ_JAMYZR010000027.1"/>
</dbReference>
<dbReference type="CDD" id="cd07016">
    <property type="entry name" value="S14_ClpP_1"/>
    <property type="match status" value="1"/>
</dbReference>
<reference evidence="7 8" key="1">
    <citation type="submission" date="2022-06" db="EMBL/GenBank/DDBJ databases">
        <title>Acetobacer genomes from food samples.</title>
        <authorList>
            <person name="Sombolestani A."/>
        </authorList>
    </citation>
    <scope>NUCLEOTIDE SEQUENCE [LARGE SCALE GENOMIC DNA]</scope>
    <source>
        <strain evidence="7 8">R-83281</strain>
    </source>
</reference>
<dbReference type="InterPro" id="IPR001907">
    <property type="entry name" value="ClpP"/>
</dbReference>
<dbReference type="GO" id="GO:0006508">
    <property type="term" value="P:proteolysis"/>
    <property type="evidence" value="ECO:0007669"/>
    <property type="project" value="UniProtKB-KW"/>
</dbReference>
<evidence type="ECO:0000256" key="3">
    <source>
        <dbReference type="ARBA" id="ARBA00022670"/>
    </source>
</evidence>
<keyword evidence="4" id="KW-0378">Hydrolase</keyword>
<dbReference type="InterPro" id="IPR023562">
    <property type="entry name" value="ClpP/TepA"/>
</dbReference>
<evidence type="ECO:0000256" key="5">
    <source>
        <dbReference type="ARBA" id="ARBA00022825"/>
    </source>
</evidence>
<evidence type="ECO:0000313" key="7">
    <source>
        <dbReference type="EMBL" id="MCP1246725.1"/>
    </source>
</evidence>
<dbReference type="SUPFAM" id="SSF52096">
    <property type="entry name" value="ClpP/crotonase"/>
    <property type="match status" value="1"/>
</dbReference>
<protein>
    <recommendedName>
        <fullName evidence="6">ATP-dependent Clp protease proteolytic subunit</fullName>
    </recommendedName>
</protein>
<evidence type="ECO:0000256" key="1">
    <source>
        <dbReference type="ARBA" id="ARBA00007039"/>
    </source>
</evidence>
<sequence length="244" mass="25617">MYKYNSAAARFSSRALLAHAQAGLPQELSTRPRAAADQPAEIYLYDEIGLWGVTAKDFTQALLSVGTGPVDLHINSPGGDVFDGLAMYSALQSHDGPVNVIVDGLAASAASFIALAGTTVSMAPNAFLMIHNAWGVVVGNKGDMTDTAGVLTKIDGQLASLYAGKTGQKPDAITQMMDAETWFTAQEAKDAGFIDTILPASQNKAAPTLKAGVFEHQPKPAANTLSVPDIAARRRMVRLAEAES</sequence>
<dbReference type="Gene3D" id="3.90.226.10">
    <property type="entry name" value="2-enoyl-CoA Hydratase, Chain A, domain 1"/>
    <property type="match status" value="1"/>
</dbReference>
<evidence type="ECO:0000256" key="4">
    <source>
        <dbReference type="ARBA" id="ARBA00022801"/>
    </source>
</evidence>
<keyword evidence="3 7" id="KW-0645">Protease</keyword>
<evidence type="ECO:0000256" key="2">
    <source>
        <dbReference type="ARBA" id="ARBA00022490"/>
    </source>
</evidence>
<evidence type="ECO:0000313" key="8">
    <source>
        <dbReference type="Proteomes" id="UP001523543"/>
    </source>
</evidence>
<dbReference type="Pfam" id="PF00574">
    <property type="entry name" value="CLP_protease"/>
    <property type="match status" value="1"/>
</dbReference>
<dbReference type="PRINTS" id="PR00127">
    <property type="entry name" value="CLPPROTEASEP"/>
</dbReference>
<keyword evidence="2" id="KW-0963">Cytoplasm</keyword>
<dbReference type="PANTHER" id="PTHR10381">
    <property type="entry name" value="ATP-DEPENDENT CLP PROTEASE PROTEOLYTIC SUBUNIT"/>
    <property type="match status" value="1"/>
</dbReference>
<dbReference type="EMBL" id="JAMYZR010000027">
    <property type="protein sequence ID" value="MCP1246725.1"/>
    <property type="molecule type" value="Genomic_DNA"/>
</dbReference>